<protein>
    <submittedName>
        <fullName evidence="1">Ketosteroid isomerase-like protein</fullName>
    </submittedName>
</protein>
<keyword evidence="1" id="KW-0413">Isomerase</keyword>
<comment type="caution">
    <text evidence="1">The sequence shown here is derived from an EMBL/GenBank/DDBJ whole genome shotgun (WGS) entry which is preliminary data.</text>
</comment>
<dbReference type="SUPFAM" id="SSF54427">
    <property type="entry name" value="NTF2-like"/>
    <property type="match status" value="1"/>
</dbReference>
<dbReference type="AlphaFoldDB" id="A0A840FCQ9"/>
<evidence type="ECO:0000313" key="2">
    <source>
        <dbReference type="Proteomes" id="UP000551501"/>
    </source>
</evidence>
<proteinExistence type="predicted"/>
<dbReference type="EMBL" id="JACIFP010000001">
    <property type="protein sequence ID" value="MBB4137900.1"/>
    <property type="molecule type" value="Genomic_DNA"/>
</dbReference>
<evidence type="ECO:0000313" key="1">
    <source>
        <dbReference type="EMBL" id="MBB4137900.1"/>
    </source>
</evidence>
<reference evidence="1 2" key="1">
    <citation type="submission" date="2020-08" db="EMBL/GenBank/DDBJ databases">
        <title>Sequencing the genomes of 1000 actinobacteria strains.</title>
        <authorList>
            <person name="Klenk H.-P."/>
        </authorList>
    </citation>
    <scope>NUCLEOTIDE SEQUENCE [LARGE SCALE GENOMIC DNA]</scope>
    <source>
        <strain evidence="1 2">DSM 45298</strain>
    </source>
</reference>
<dbReference type="Gene3D" id="3.10.450.50">
    <property type="match status" value="1"/>
</dbReference>
<name>A0A840FCQ9_9ACTN</name>
<sequence>MSNPNADALTQAFAAADAGDPAPLLALYDDSMTWAGFSFDGTQRVYTKDEFLAGLGVLAQLDASSNEVVATSSYGDEIVVATIRAYRKLGEHELDIEMIMAHRFIDGRVVRGADMVPSSFEAFWAATGLAG</sequence>
<keyword evidence="2" id="KW-1185">Reference proteome</keyword>
<dbReference type="RefSeq" id="WP_183372734.1">
    <property type="nucleotide sequence ID" value="NZ_BAABHL010000001.1"/>
</dbReference>
<organism evidence="1 2">
    <name type="scientific">Gordonia humi</name>
    <dbReference type="NCBI Taxonomy" id="686429"/>
    <lineage>
        <taxon>Bacteria</taxon>
        <taxon>Bacillati</taxon>
        <taxon>Actinomycetota</taxon>
        <taxon>Actinomycetes</taxon>
        <taxon>Mycobacteriales</taxon>
        <taxon>Gordoniaceae</taxon>
        <taxon>Gordonia</taxon>
    </lineage>
</organism>
<dbReference type="InterPro" id="IPR032710">
    <property type="entry name" value="NTF2-like_dom_sf"/>
</dbReference>
<gene>
    <name evidence="1" type="ORF">BKA16_004452</name>
</gene>
<dbReference type="Proteomes" id="UP000551501">
    <property type="component" value="Unassembled WGS sequence"/>
</dbReference>
<accession>A0A840FCQ9</accession>
<dbReference type="GO" id="GO:0016853">
    <property type="term" value="F:isomerase activity"/>
    <property type="evidence" value="ECO:0007669"/>
    <property type="project" value="UniProtKB-KW"/>
</dbReference>